<feature type="transmembrane region" description="Helical" evidence="1">
    <location>
        <begin position="21"/>
        <end position="40"/>
    </location>
</feature>
<accession>A0A0F4KX85</accession>
<reference evidence="2 3" key="1">
    <citation type="submission" date="2014-12" db="EMBL/GenBank/DDBJ databases">
        <title>Comparative genomics of the lactic acid bacteria isolated from the honey bee gut.</title>
        <authorList>
            <person name="Ellegaard K.M."/>
            <person name="Tamarit D."/>
            <person name="Javelind E."/>
            <person name="Olofsson T."/>
            <person name="Andersson S.G."/>
            <person name="Vasquez A."/>
        </authorList>
    </citation>
    <scope>NUCLEOTIDE SEQUENCE [LARGE SCALE GENOMIC DNA]</scope>
    <source>
        <strain evidence="2 3">Hon2</strain>
    </source>
</reference>
<evidence type="ECO:0000313" key="3">
    <source>
        <dbReference type="Proteomes" id="UP000033695"/>
    </source>
</evidence>
<gene>
    <name evidence="2" type="ORF">JG29_00520</name>
</gene>
<organism evidence="2 3">
    <name type="scientific">Bombilactobacillus mellis</name>
    <dbReference type="NCBI Taxonomy" id="1218508"/>
    <lineage>
        <taxon>Bacteria</taxon>
        <taxon>Bacillati</taxon>
        <taxon>Bacillota</taxon>
        <taxon>Bacilli</taxon>
        <taxon>Lactobacillales</taxon>
        <taxon>Lactobacillaceae</taxon>
        <taxon>Bombilactobacillus</taxon>
    </lineage>
</organism>
<dbReference type="Proteomes" id="UP000033695">
    <property type="component" value="Unassembled WGS sequence"/>
</dbReference>
<dbReference type="STRING" id="1218508.JG29_00520"/>
<dbReference type="PATRIC" id="fig|1218508.4.peg.53"/>
<evidence type="ECO:0000313" key="2">
    <source>
        <dbReference type="EMBL" id="KJY51010.1"/>
    </source>
</evidence>
<keyword evidence="1" id="KW-1133">Transmembrane helix</keyword>
<dbReference type="OrthoDB" id="10008588at2"/>
<dbReference type="HOGENOM" id="CLU_634291_0_0_9"/>
<keyword evidence="1" id="KW-0472">Membrane</keyword>
<name>A0A0F4KX85_9LACO</name>
<dbReference type="EMBL" id="JXBZ01000002">
    <property type="protein sequence ID" value="KJY51010.1"/>
    <property type="molecule type" value="Genomic_DNA"/>
</dbReference>
<sequence>MNNKVEEHSEFYQQYLQKFTKLIIIPLLLLILGVILFWLLRPREVAQPISGKLRISQPVTEVRLSAQDRVVHNYLQDKTVVKKGQTLVVYRPAVQRQRLQQLQQGADFLQQKTDTIKTWSSSIEQQQNLLTDSQNSDKEAQGFYQAYNFRRQAYQLQNDFAHLISDQTQKQIEQKLAASQNFYQQQLQKTQTLEKELQKTPFIKQKEKMPVAQFYQQQLAVVISAAARKQLRQNTLGLLELQIGQLKNNVQEVKVQQQQFAYGQYNSDTNQQNMEDLQTEQLKFATALQEKINQQQTWQQQQIQAIKQKQDLAAYKAPVSGIVHLWITKTQPTKPRLTLAQIEPLALKGPLTIQAKLTQGPTQTVKSGQAVVITLSHQLLRGKVIQKSKTHLTAQVWASTAQRRQLRSQIQGHGSVIIEQPSVWSQWSKQTK</sequence>
<dbReference type="RefSeq" id="WP_045921977.1">
    <property type="nucleotide sequence ID" value="NZ_JBHTHW010000004.1"/>
</dbReference>
<evidence type="ECO:0000256" key="1">
    <source>
        <dbReference type="SAM" id="Phobius"/>
    </source>
</evidence>
<keyword evidence="3" id="KW-1185">Reference proteome</keyword>
<keyword evidence="1" id="KW-0812">Transmembrane</keyword>
<comment type="caution">
    <text evidence="2">The sequence shown here is derived from an EMBL/GenBank/DDBJ whole genome shotgun (WGS) entry which is preliminary data.</text>
</comment>
<dbReference type="AlphaFoldDB" id="A0A0F4KX85"/>
<proteinExistence type="predicted"/>
<protein>
    <submittedName>
        <fullName evidence="2">Uncharacterized protein</fullName>
    </submittedName>
</protein>